<evidence type="ECO:0000313" key="2">
    <source>
        <dbReference type="Proteomes" id="UP000008540"/>
    </source>
</evidence>
<dbReference type="Proteomes" id="UP000008540">
    <property type="component" value="Chromosome"/>
</dbReference>
<dbReference type="AlphaFoldDB" id="Q4KD36"/>
<gene>
    <name evidence="1" type="ordered locus">PFL_2740</name>
</gene>
<dbReference type="KEGG" id="pfl:PFL_2740"/>
<accession>Q4KD36</accession>
<dbReference type="HOGENOM" id="CLU_137941_0_0_6"/>
<sequence length="163" mass="17795">MRTKSDCRSDCVHDLFSDRQASRNSIGLAELFPFCPPGHSLRNAPMHMTTAHLIANPCDDEEDNMAMLCCHSTQGEMFLMSRYPDEDELEITLDGEPSTLDGVKVTLSPTTLLIEIAAADADALNGADHLEIRHSTAASDLAEVEETLQNILKGTGTYISQLS</sequence>
<protein>
    <submittedName>
        <fullName evidence="1">Uncharacterized protein</fullName>
    </submittedName>
</protein>
<dbReference type="EMBL" id="CP000076">
    <property type="protein sequence ID" value="AAY92013.1"/>
    <property type="molecule type" value="Genomic_DNA"/>
</dbReference>
<proteinExistence type="predicted"/>
<organism evidence="1 2">
    <name type="scientific">Pseudomonas fluorescens (strain ATCC BAA-477 / NRRL B-23932 / Pf-5)</name>
    <dbReference type="NCBI Taxonomy" id="220664"/>
    <lineage>
        <taxon>Bacteria</taxon>
        <taxon>Pseudomonadati</taxon>
        <taxon>Pseudomonadota</taxon>
        <taxon>Gammaproteobacteria</taxon>
        <taxon>Pseudomonadales</taxon>
        <taxon>Pseudomonadaceae</taxon>
        <taxon>Pseudomonas</taxon>
    </lineage>
</organism>
<name>Q4KD36_PSEF5</name>
<dbReference type="eggNOG" id="ENOG5031TMV">
    <property type="taxonomic scope" value="Bacteria"/>
</dbReference>
<reference evidence="1 2" key="1">
    <citation type="journal article" date="2005" name="Nat. Biotechnol.">
        <title>Complete genome sequence of the plant commensal Pseudomonas fluorescens Pf-5.</title>
        <authorList>
            <person name="Paulsen I.T."/>
            <person name="Press C.M."/>
            <person name="Ravel J."/>
            <person name="Kobayashi D.Y."/>
            <person name="Myers G.S."/>
            <person name="Mavrodi D.V."/>
            <person name="DeBoy R.T."/>
            <person name="Seshadri R."/>
            <person name="Ren Q."/>
            <person name="Madupu R."/>
            <person name="Dodson R.J."/>
            <person name="Durkin A.S."/>
            <person name="Brinkac L.M."/>
            <person name="Daugherty S.C."/>
            <person name="Sullivan S.A."/>
            <person name="Rosovitz M.J."/>
            <person name="Gwinn M.L."/>
            <person name="Zhou L."/>
            <person name="Schneider D.J."/>
            <person name="Cartinhour S.W."/>
            <person name="Nelson W.C."/>
            <person name="Weidman J."/>
            <person name="Watkins K."/>
            <person name="Tran K."/>
            <person name="Khouri H."/>
            <person name="Pierson E.A."/>
            <person name="Pierson L.S.III."/>
            <person name="Thomashow L.S."/>
            <person name="Loper J.E."/>
        </authorList>
    </citation>
    <scope>NUCLEOTIDE SEQUENCE [LARGE SCALE GENOMIC DNA]</scope>
    <source>
        <strain evidence="2">ATCC BAA-477 / NRRL B-23932 / Pf-5</strain>
    </source>
</reference>
<evidence type="ECO:0000313" key="1">
    <source>
        <dbReference type="EMBL" id="AAY92013.1"/>
    </source>
</evidence>